<feature type="transmembrane region" description="Helical" evidence="6">
    <location>
        <begin position="12"/>
        <end position="30"/>
    </location>
</feature>
<evidence type="ECO:0000256" key="3">
    <source>
        <dbReference type="ARBA" id="ARBA00022692"/>
    </source>
</evidence>
<dbReference type="Pfam" id="PF01594">
    <property type="entry name" value="AI-2E_transport"/>
    <property type="match status" value="1"/>
</dbReference>
<keyword evidence="4 6" id="KW-1133">Transmembrane helix</keyword>
<accession>A0A101GPM5</accession>
<name>A0A101GPM5_9EURY</name>
<reference evidence="8" key="1">
    <citation type="journal article" date="2015" name="MBio">
        <title>Genome-Resolved Metagenomic Analysis Reveals Roles for Candidate Phyla and Other Microbial Community Members in Biogeochemical Transformations in Oil Reservoirs.</title>
        <authorList>
            <person name="Hu P."/>
            <person name="Tom L."/>
            <person name="Singh A."/>
            <person name="Thomas B.C."/>
            <person name="Baker B.J."/>
            <person name="Piceno Y.M."/>
            <person name="Andersen G.L."/>
            <person name="Banfield J.F."/>
        </authorList>
    </citation>
    <scope>NUCLEOTIDE SEQUENCE [LARGE SCALE GENOMIC DNA]</scope>
</reference>
<evidence type="ECO:0000256" key="4">
    <source>
        <dbReference type="ARBA" id="ARBA00022989"/>
    </source>
</evidence>
<keyword evidence="5 6" id="KW-0472">Membrane</keyword>
<dbReference type="InterPro" id="IPR009200">
    <property type="entry name" value="DUF1269_membrane"/>
</dbReference>
<feature type="transmembrane region" description="Helical" evidence="6">
    <location>
        <begin position="61"/>
        <end position="90"/>
    </location>
</feature>
<feature type="transmembrane region" description="Helical" evidence="6">
    <location>
        <begin position="389"/>
        <end position="415"/>
    </location>
</feature>
<dbReference type="PANTHER" id="PTHR21716:SF64">
    <property type="entry name" value="AI-2 TRANSPORT PROTEIN TQSA"/>
    <property type="match status" value="1"/>
</dbReference>
<dbReference type="GO" id="GO:0016020">
    <property type="term" value="C:membrane"/>
    <property type="evidence" value="ECO:0007669"/>
    <property type="project" value="UniProtKB-SubCell"/>
</dbReference>
<evidence type="ECO:0000256" key="1">
    <source>
        <dbReference type="ARBA" id="ARBA00004141"/>
    </source>
</evidence>
<feature type="transmembrane region" description="Helical" evidence="6">
    <location>
        <begin position="36"/>
        <end position="54"/>
    </location>
</feature>
<evidence type="ECO:0000313" key="8">
    <source>
        <dbReference type="Proteomes" id="UP000054323"/>
    </source>
</evidence>
<organism evidence="7 8">
    <name type="scientific">Methanoculleus marisnigri</name>
    <dbReference type="NCBI Taxonomy" id="2198"/>
    <lineage>
        <taxon>Archaea</taxon>
        <taxon>Methanobacteriati</taxon>
        <taxon>Methanobacteriota</taxon>
        <taxon>Stenosarchaea group</taxon>
        <taxon>Methanomicrobia</taxon>
        <taxon>Methanomicrobiales</taxon>
        <taxon>Methanomicrobiaceae</taxon>
        <taxon>Methanoculleus</taxon>
    </lineage>
</organism>
<evidence type="ECO:0000256" key="2">
    <source>
        <dbReference type="ARBA" id="ARBA00009773"/>
    </source>
</evidence>
<dbReference type="PANTHER" id="PTHR21716">
    <property type="entry name" value="TRANSMEMBRANE PROTEIN"/>
    <property type="match status" value="1"/>
</dbReference>
<dbReference type="GO" id="GO:0055085">
    <property type="term" value="P:transmembrane transport"/>
    <property type="evidence" value="ECO:0007669"/>
    <property type="project" value="TreeGrafter"/>
</dbReference>
<dbReference type="InterPro" id="IPR002549">
    <property type="entry name" value="AI-2E-like"/>
</dbReference>
<dbReference type="PATRIC" id="fig|2198.4.peg.1039"/>
<proteinExistence type="inferred from homology"/>
<dbReference type="Pfam" id="PF06897">
    <property type="entry name" value="DUF1269"/>
    <property type="match status" value="1"/>
</dbReference>
<dbReference type="Proteomes" id="UP000054323">
    <property type="component" value="Unassembled WGS sequence"/>
</dbReference>
<evidence type="ECO:0000256" key="5">
    <source>
        <dbReference type="ARBA" id="ARBA00023136"/>
    </source>
</evidence>
<evidence type="ECO:0000256" key="6">
    <source>
        <dbReference type="SAM" id="Phobius"/>
    </source>
</evidence>
<feature type="transmembrane region" description="Helical" evidence="6">
    <location>
        <begin position="142"/>
        <end position="160"/>
    </location>
</feature>
<evidence type="ECO:0008006" key="9">
    <source>
        <dbReference type="Google" id="ProtNLM"/>
    </source>
</evidence>
<evidence type="ECO:0000313" key="7">
    <source>
        <dbReference type="EMBL" id="KUK62239.1"/>
    </source>
</evidence>
<gene>
    <name evidence="7" type="ORF">XD82_0760</name>
</gene>
<comment type="subcellular location">
    <subcellularLocation>
        <location evidence="1">Membrane</location>
        <topology evidence="1">Multi-pass membrane protein</topology>
    </subcellularLocation>
</comment>
<dbReference type="AlphaFoldDB" id="A0A101GPM5"/>
<keyword evidence="3 6" id="KW-0812">Transmembrane</keyword>
<comment type="similarity">
    <text evidence="2">Belongs to the autoinducer-2 exporter (AI-2E) (TC 2.A.86) family.</text>
</comment>
<feature type="transmembrane region" description="Helical" evidence="6">
    <location>
        <begin position="245"/>
        <end position="266"/>
    </location>
</feature>
<protein>
    <recommendedName>
        <fullName evidence="9">Permease</fullName>
    </recommendedName>
</protein>
<feature type="transmembrane region" description="Helical" evidence="6">
    <location>
        <begin position="287"/>
        <end position="310"/>
    </location>
</feature>
<feature type="transmembrane region" description="Helical" evidence="6">
    <location>
        <begin position="207"/>
        <end position="233"/>
    </location>
</feature>
<sequence length="498" mass="52122">MTAESLSPPARIAIVGAAVVIVLAGIQVATPILGPFLVAVFFAMITAPIMTWLTRRGMPPVLAAGTVVVGLIGVLSGVIAFLGVAFTGFIRSLPQYQASLEAQAAVLADYGIDPGSFTVWDYIDQGFVIQQVAGLARQIGNIAVDAFIVFVGIGFLLLEAPRLAAALARRLGPQSSPYRHFSQSSQLLIDYVVVRTKVNLITGVGTGLFLTLLGVDFAVLWGFIAFVLSYVPYIGLVVAAIPPTLLALIEFGPAGAVAVVAAVALIDAAAENLVLPRMAGRELNLSPFVVLFSVIFWGFVLGAVGVFLAIPLTIAVKLLNCSGGSMSDLIAIAYDGEDTAFRVRDRLVQLTKEHVIELEDLVVAVHHHDGKTEIKQAANLAGMGALSGAFWGLLIGLIFFAPIFGLAIGAIAGAVSGRFADYGIDDKFIKEVAESVGPGNSAVFLLVKKITPDKVVDAIREYGGRVVRTSLSDAEETNLRDAFGAGTAAKAEVPPPGA</sequence>
<comment type="caution">
    <text evidence="7">The sequence shown here is derived from an EMBL/GenBank/DDBJ whole genome shotgun (WGS) entry which is preliminary data.</text>
</comment>
<dbReference type="EMBL" id="LGGD01000074">
    <property type="protein sequence ID" value="KUK62239.1"/>
    <property type="molecule type" value="Genomic_DNA"/>
</dbReference>